<keyword evidence="5 6" id="KW-0472">Membrane</keyword>
<evidence type="ECO:0000256" key="2">
    <source>
        <dbReference type="ARBA" id="ARBA00022448"/>
    </source>
</evidence>
<dbReference type="InterPro" id="IPR036259">
    <property type="entry name" value="MFS_trans_sf"/>
</dbReference>
<evidence type="ECO:0000256" key="3">
    <source>
        <dbReference type="ARBA" id="ARBA00022692"/>
    </source>
</evidence>
<evidence type="ECO:0000256" key="6">
    <source>
        <dbReference type="SAM" id="Phobius"/>
    </source>
</evidence>
<dbReference type="Pfam" id="PF00083">
    <property type="entry name" value="Sugar_tr"/>
    <property type="match status" value="1"/>
</dbReference>
<dbReference type="PANTHER" id="PTHR48020">
    <property type="entry name" value="PROTON MYO-INOSITOL COTRANSPORTER"/>
    <property type="match status" value="1"/>
</dbReference>
<dbReference type="GO" id="GO:0005366">
    <property type="term" value="F:myo-inositol:proton symporter activity"/>
    <property type="evidence" value="ECO:0007669"/>
    <property type="project" value="TreeGrafter"/>
</dbReference>
<evidence type="ECO:0000256" key="4">
    <source>
        <dbReference type="ARBA" id="ARBA00022989"/>
    </source>
</evidence>
<evidence type="ECO:0000313" key="9">
    <source>
        <dbReference type="WBParaSite" id="PSAMB.scaffold190size67226.g3225.t1"/>
    </source>
</evidence>
<dbReference type="Gene3D" id="1.20.1250.20">
    <property type="entry name" value="MFS general substrate transporter like domains"/>
    <property type="match status" value="1"/>
</dbReference>
<dbReference type="InterPro" id="IPR020846">
    <property type="entry name" value="MFS_dom"/>
</dbReference>
<feature type="transmembrane region" description="Helical" evidence="6">
    <location>
        <begin position="23"/>
        <end position="43"/>
    </location>
</feature>
<sequence length="119" mass="12240">MVQVAIVSSGQNTGSKPVQDPKMGGFVVLLALMAAIGGLLFGYDTGVVSSAMLYIPDDPEIGSLNNIFKGLIVSITPGMAGIGSIIDGPMSDTFGRKKTIMTVGVLGRVMSPLFTTTST</sequence>
<keyword evidence="4 6" id="KW-1133">Transmembrane helix</keyword>
<dbReference type="InterPro" id="IPR050814">
    <property type="entry name" value="Myo-inositol_Transporter"/>
</dbReference>
<organism evidence="8 9">
    <name type="scientific">Plectus sambesii</name>
    <dbReference type="NCBI Taxonomy" id="2011161"/>
    <lineage>
        <taxon>Eukaryota</taxon>
        <taxon>Metazoa</taxon>
        <taxon>Ecdysozoa</taxon>
        <taxon>Nematoda</taxon>
        <taxon>Chromadorea</taxon>
        <taxon>Plectida</taxon>
        <taxon>Plectina</taxon>
        <taxon>Plectoidea</taxon>
        <taxon>Plectidae</taxon>
        <taxon>Plectus</taxon>
    </lineage>
</organism>
<keyword evidence="8" id="KW-1185">Reference proteome</keyword>
<comment type="subcellular location">
    <subcellularLocation>
        <location evidence="1">Membrane</location>
        <topology evidence="1">Multi-pass membrane protein</topology>
    </subcellularLocation>
</comment>
<dbReference type="SUPFAM" id="SSF103473">
    <property type="entry name" value="MFS general substrate transporter"/>
    <property type="match status" value="1"/>
</dbReference>
<feature type="domain" description="Major facilitator superfamily (MFS) profile" evidence="7">
    <location>
        <begin position="30"/>
        <end position="119"/>
    </location>
</feature>
<evidence type="ECO:0000313" key="8">
    <source>
        <dbReference type="Proteomes" id="UP000887566"/>
    </source>
</evidence>
<dbReference type="GO" id="GO:0016324">
    <property type="term" value="C:apical plasma membrane"/>
    <property type="evidence" value="ECO:0007669"/>
    <property type="project" value="TreeGrafter"/>
</dbReference>
<dbReference type="InterPro" id="IPR005828">
    <property type="entry name" value="MFS_sugar_transport-like"/>
</dbReference>
<evidence type="ECO:0000259" key="7">
    <source>
        <dbReference type="PROSITE" id="PS50850"/>
    </source>
</evidence>
<dbReference type="AlphaFoldDB" id="A0A914VG11"/>
<protein>
    <submittedName>
        <fullName evidence="9">Major facilitator superfamily (MFS) profile domain-containing protein</fullName>
    </submittedName>
</protein>
<reference evidence="9" key="1">
    <citation type="submission" date="2022-11" db="UniProtKB">
        <authorList>
            <consortium name="WormBaseParasite"/>
        </authorList>
    </citation>
    <scope>IDENTIFICATION</scope>
</reference>
<proteinExistence type="predicted"/>
<dbReference type="Proteomes" id="UP000887566">
    <property type="component" value="Unplaced"/>
</dbReference>
<dbReference type="WBParaSite" id="PSAMB.scaffold190size67226.g3225.t1">
    <property type="protein sequence ID" value="PSAMB.scaffold190size67226.g3225.t1"/>
    <property type="gene ID" value="PSAMB.scaffold190size67226.g3225"/>
</dbReference>
<dbReference type="PROSITE" id="PS50850">
    <property type="entry name" value="MFS"/>
    <property type="match status" value="1"/>
</dbReference>
<keyword evidence="2" id="KW-0813">Transport</keyword>
<accession>A0A914VG11</accession>
<evidence type="ECO:0000256" key="1">
    <source>
        <dbReference type="ARBA" id="ARBA00004141"/>
    </source>
</evidence>
<dbReference type="PANTHER" id="PTHR48020:SF12">
    <property type="entry name" value="PROTON MYO-INOSITOL COTRANSPORTER"/>
    <property type="match status" value="1"/>
</dbReference>
<evidence type="ECO:0000256" key="5">
    <source>
        <dbReference type="ARBA" id="ARBA00023136"/>
    </source>
</evidence>
<keyword evidence="3 6" id="KW-0812">Transmembrane</keyword>
<name>A0A914VG11_9BILA</name>